<dbReference type="PANTHER" id="PTHR10188:SF6">
    <property type="entry name" value="N(4)-(BETA-N-ACETYLGLUCOSAMINYL)-L-ASPARAGINASE"/>
    <property type="match status" value="1"/>
</dbReference>
<dbReference type="GO" id="GO:0016811">
    <property type="term" value="F:hydrolase activity, acting on carbon-nitrogen (but not peptide) bonds, in linear amides"/>
    <property type="evidence" value="ECO:0007669"/>
    <property type="project" value="UniProtKB-ARBA"/>
</dbReference>
<evidence type="ECO:0000256" key="5">
    <source>
        <dbReference type="PIRSR" id="PIRSR600246-1"/>
    </source>
</evidence>
<organism evidence="8 9">
    <name type="scientific">Oleidesulfovibrio alaskensis (strain ATCC BAA-1058 / DSM 17464 / G20)</name>
    <name type="common">Desulfovibrio alaskensis</name>
    <dbReference type="NCBI Taxonomy" id="207559"/>
    <lineage>
        <taxon>Bacteria</taxon>
        <taxon>Pseudomonadati</taxon>
        <taxon>Thermodesulfobacteriota</taxon>
        <taxon>Desulfovibrionia</taxon>
        <taxon>Desulfovibrionales</taxon>
        <taxon>Desulfovibrionaceae</taxon>
        <taxon>Oleidesulfovibrio</taxon>
    </lineage>
</organism>
<dbReference type="InterPro" id="IPR000246">
    <property type="entry name" value="Peptidase_T2"/>
</dbReference>
<feature type="binding site" evidence="6">
    <location>
        <begin position="219"/>
        <end position="222"/>
    </location>
    <ligand>
        <name>substrate</name>
    </ligand>
</feature>
<dbReference type="GO" id="GO:0006508">
    <property type="term" value="P:proteolysis"/>
    <property type="evidence" value="ECO:0007669"/>
    <property type="project" value="UniProtKB-KW"/>
</dbReference>
<dbReference type="FunFam" id="3.60.20.30:FF:000001">
    <property type="entry name" value="Isoaspartyl peptidase/L-asparaginase"/>
    <property type="match status" value="1"/>
</dbReference>
<evidence type="ECO:0000256" key="3">
    <source>
        <dbReference type="ARBA" id="ARBA00022813"/>
    </source>
</evidence>
<reference evidence="8 9" key="1">
    <citation type="journal article" date="2011" name="J. Bacteriol.">
        <title>Complete genome sequence and updated annotation of Desulfovibrio alaskensis G20.</title>
        <authorList>
            <person name="Hauser L.J."/>
            <person name="Land M.L."/>
            <person name="Brown S.D."/>
            <person name="Larimer F."/>
            <person name="Keller K.L."/>
            <person name="Rapp-Giles B.J."/>
            <person name="Price M.N."/>
            <person name="Lin M."/>
            <person name="Bruce D.C."/>
            <person name="Detter J.C."/>
            <person name="Tapia R."/>
            <person name="Han C.S."/>
            <person name="Goodwin L.A."/>
            <person name="Cheng J.F."/>
            <person name="Pitluck S."/>
            <person name="Copeland A."/>
            <person name="Lucas S."/>
            <person name="Nolan M."/>
            <person name="Lapidus A.L."/>
            <person name="Palumbo A.V."/>
            <person name="Wall J.D."/>
        </authorList>
    </citation>
    <scope>NUCLEOTIDE SEQUENCE [LARGE SCALE GENOMIC DNA]</scope>
    <source>
        <strain evidence="9">ATCC BAA 1058 / DSM 17464 / G20</strain>
    </source>
</reference>
<dbReference type="eggNOG" id="COG1446">
    <property type="taxonomic scope" value="Bacteria"/>
</dbReference>
<protein>
    <recommendedName>
        <fullName evidence="4">Isoaspartyl peptidase</fullName>
    </recommendedName>
</protein>
<evidence type="ECO:0000313" key="9">
    <source>
        <dbReference type="Proteomes" id="UP000002710"/>
    </source>
</evidence>
<feature type="site" description="Cleavage; by autolysis" evidence="7">
    <location>
        <begin position="167"/>
        <end position="168"/>
    </location>
</feature>
<evidence type="ECO:0000313" key="8">
    <source>
        <dbReference type="EMBL" id="ABB39081.1"/>
    </source>
</evidence>
<keyword evidence="9" id="KW-1185">Reference proteome</keyword>
<dbReference type="AlphaFoldDB" id="Q30Z15"/>
<dbReference type="GO" id="GO:0008233">
    <property type="term" value="F:peptidase activity"/>
    <property type="evidence" value="ECO:0007669"/>
    <property type="project" value="UniProtKB-KW"/>
</dbReference>
<evidence type="ECO:0000256" key="1">
    <source>
        <dbReference type="ARBA" id="ARBA00022670"/>
    </source>
</evidence>
<name>Q30Z15_OLEA2</name>
<dbReference type="Pfam" id="PF01112">
    <property type="entry name" value="Asparaginase_2"/>
    <property type="match status" value="1"/>
</dbReference>
<dbReference type="SUPFAM" id="SSF56235">
    <property type="entry name" value="N-terminal nucleophile aminohydrolases (Ntn hydrolases)"/>
    <property type="match status" value="1"/>
</dbReference>
<dbReference type="KEGG" id="dde:Dde_2284"/>
<keyword evidence="2 8" id="KW-0378">Hydrolase</keyword>
<dbReference type="CDD" id="cd04512">
    <property type="entry name" value="Ntn_Asparaginase_2_like"/>
    <property type="match status" value="1"/>
</dbReference>
<dbReference type="STRING" id="207559.Dde_2284"/>
<dbReference type="EMBL" id="CP000112">
    <property type="protein sequence ID" value="ABB39081.1"/>
    <property type="molecule type" value="Genomic_DNA"/>
</dbReference>
<dbReference type="Gene3D" id="3.60.20.30">
    <property type="entry name" value="(Glycosyl)asparaginase"/>
    <property type="match status" value="1"/>
</dbReference>
<evidence type="ECO:0000256" key="4">
    <source>
        <dbReference type="ARBA" id="ARBA00069124"/>
    </source>
</evidence>
<feature type="active site" description="Nucleophile" evidence="5">
    <location>
        <position position="168"/>
    </location>
</feature>
<evidence type="ECO:0000256" key="2">
    <source>
        <dbReference type="ARBA" id="ARBA00022801"/>
    </source>
</evidence>
<dbReference type="PANTHER" id="PTHR10188">
    <property type="entry name" value="L-ASPARAGINASE"/>
    <property type="match status" value="1"/>
</dbReference>
<dbReference type="Proteomes" id="UP000002710">
    <property type="component" value="Chromosome"/>
</dbReference>
<evidence type="ECO:0000256" key="7">
    <source>
        <dbReference type="PIRSR" id="PIRSR600246-3"/>
    </source>
</evidence>
<sequence>MRPRIIVHGGAWTIPAERRQEHLDGVRAAVEAAWPLLEQGADALDAVQAAVNVMEADPTFDAGRGAVLNADGQIELDAAIMDGRTLNYGGVAGVRRFMTPVDIARKVLETEFCLLIADGAERFARECGLPEVDPRELLTDRELELYQKLCSREGYCTHDAFKPVPQGTVGAVAMDVRGNIAAATSTGGTPCKKPGRVGDSPLCGAGTYADNETGGASATGFGEGIIRTLMTRSACDCLRGHDAMQAARMGIELLHRRVQGHAGLIMLDNRGEYGFYHNTDHMAFAYARHDGSVHASVHMAE</sequence>
<keyword evidence="1" id="KW-0645">Protease</keyword>
<proteinExistence type="predicted"/>
<dbReference type="HOGENOM" id="CLU_021603_1_2_7"/>
<keyword evidence="3" id="KW-0068">Autocatalytic cleavage</keyword>
<accession>Q30Z15</accession>
<dbReference type="GO" id="GO:0005737">
    <property type="term" value="C:cytoplasm"/>
    <property type="evidence" value="ECO:0007669"/>
    <property type="project" value="TreeGrafter"/>
</dbReference>
<gene>
    <name evidence="8" type="ordered locus">Dde_2284</name>
</gene>
<dbReference type="RefSeq" id="WP_011368166.1">
    <property type="nucleotide sequence ID" value="NC_007519.1"/>
</dbReference>
<evidence type="ECO:0000256" key="6">
    <source>
        <dbReference type="PIRSR" id="PIRSR600246-2"/>
    </source>
</evidence>
<feature type="binding site" evidence="6">
    <location>
        <begin position="196"/>
        <end position="199"/>
    </location>
    <ligand>
        <name>substrate</name>
    </ligand>
</feature>
<dbReference type="InterPro" id="IPR029055">
    <property type="entry name" value="Ntn_hydrolases_N"/>
</dbReference>